<evidence type="ECO:0000313" key="4">
    <source>
        <dbReference type="Proteomes" id="UP000546464"/>
    </source>
</evidence>
<evidence type="ECO:0000256" key="1">
    <source>
        <dbReference type="SAM" id="Phobius"/>
    </source>
</evidence>
<dbReference type="NCBIfam" id="TIGR02595">
    <property type="entry name" value="PEP_CTERM"/>
    <property type="match status" value="1"/>
</dbReference>
<feature type="signal peptide" evidence="2">
    <location>
        <begin position="1"/>
        <end position="23"/>
    </location>
</feature>
<accession>A0A842HGD0</accession>
<feature type="transmembrane region" description="Helical" evidence="1">
    <location>
        <begin position="227"/>
        <end position="244"/>
    </location>
</feature>
<dbReference type="InterPro" id="IPR013424">
    <property type="entry name" value="Ice-binding_C"/>
</dbReference>
<sequence length="249" mass="26442">MLPISLKRILPLIACLIAWNAQAEIINYTFTGVMKGTSPNGSSKANVKTGDTFELAFSIDTNATPTSRGPQYGTTYVNGVNILSSTLTITSASSSIVTVDLTSPTGTLLLSHVYNPGFGEPYDSFVFSSSLPENTYIDQGTPTASSYYLTSIGLTLKGPLDTLTMDAGGEWPLFPETLTLSDWDAYNTTAPYTSSSLEMTFQQGSTSGISSKYGEITGTSAALVPEPATYAALFAAATFAVAVIRRRRK</sequence>
<dbReference type="EMBL" id="JACHVB010000032">
    <property type="protein sequence ID" value="MBC2594686.1"/>
    <property type="molecule type" value="Genomic_DNA"/>
</dbReference>
<proteinExistence type="predicted"/>
<feature type="chain" id="PRO_5032333627" evidence="2">
    <location>
        <begin position="24"/>
        <end position="249"/>
    </location>
</feature>
<reference evidence="3 4" key="1">
    <citation type="submission" date="2020-07" db="EMBL/GenBank/DDBJ databases">
        <authorList>
            <person name="Feng X."/>
        </authorList>
    </citation>
    <scope>NUCLEOTIDE SEQUENCE [LARGE SCALE GENOMIC DNA]</scope>
    <source>
        <strain evidence="3 4">JCM31066</strain>
    </source>
</reference>
<name>A0A842HGD0_9BACT</name>
<dbReference type="Proteomes" id="UP000546464">
    <property type="component" value="Unassembled WGS sequence"/>
</dbReference>
<dbReference type="RefSeq" id="WP_185675656.1">
    <property type="nucleotide sequence ID" value="NZ_JACHVB010000032.1"/>
</dbReference>
<keyword evidence="1" id="KW-0812">Transmembrane</keyword>
<evidence type="ECO:0000256" key="2">
    <source>
        <dbReference type="SAM" id="SignalP"/>
    </source>
</evidence>
<keyword evidence="2" id="KW-0732">Signal</keyword>
<protein>
    <submittedName>
        <fullName evidence="3">PEP-CTERM sorting domain-containing protein</fullName>
    </submittedName>
</protein>
<gene>
    <name evidence="3" type="ORF">H5P28_10480</name>
</gene>
<organism evidence="3 4">
    <name type="scientific">Ruficoccus amylovorans</name>
    <dbReference type="NCBI Taxonomy" id="1804625"/>
    <lineage>
        <taxon>Bacteria</taxon>
        <taxon>Pseudomonadati</taxon>
        <taxon>Verrucomicrobiota</taxon>
        <taxon>Opitutia</taxon>
        <taxon>Puniceicoccales</taxon>
        <taxon>Cerasicoccaceae</taxon>
        <taxon>Ruficoccus</taxon>
    </lineage>
</organism>
<keyword evidence="4" id="KW-1185">Reference proteome</keyword>
<keyword evidence="1" id="KW-1133">Transmembrane helix</keyword>
<evidence type="ECO:0000313" key="3">
    <source>
        <dbReference type="EMBL" id="MBC2594686.1"/>
    </source>
</evidence>
<keyword evidence="1" id="KW-0472">Membrane</keyword>
<comment type="caution">
    <text evidence="3">The sequence shown here is derived from an EMBL/GenBank/DDBJ whole genome shotgun (WGS) entry which is preliminary data.</text>
</comment>
<dbReference type="AlphaFoldDB" id="A0A842HGD0"/>